<feature type="compositionally biased region" description="Gly residues" evidence="1">
    <location>
        <begin position="161"/>
        <end position="170"/>
    </location>
</feature>
<dbReference type="EMBL" id="JBHUEM010000033">
    <property type="protein sequence ID" value="MFD1738104.1"/>
    <property type="molecule type" value="Genomic_DNA"/>
</dbReference>
<feature type="compositionally biased region" description="Low complexity" evidence="1">
    <location>
        <begin position="102"/>
        <end position="160"/>
    </location>
</feature>
<dbReference type="Proteomes" id="UP001597214">
    <property type="component" value="Unassembled WGS sequence"/>
</dbReference>
<accession>A0ABW4LSI4</accession>
<dbReference type="PROSITE" id="PS51257">
    <property type="entry name" value="PROKAR_LIPOPROTEIN"/>
    <property type="match status" value="1"/>
</dbReference>
<sequence length="170" mass="18043">MNKTKKMMASISTVALVAGITGCSSNQVSVEQQVNRNINTQSSGTNNPTFVGPTDPYCDSWEEEGEGIFECEDYDSDYYGYYYHNGTYYRDKLAITKKKSSNSHSKPSTSSPASSTQANKSNASSNKVNQNQSTSSNITNKNSSTSTVNSSSSNGSSSSGFGSGTSSYGG</sequence>
<organism evidence="2 3">
    <name type="scientific">Bacillus salitolerans</name>
    <dbReference type="NCBI Taxonomy" id="1437434"/>
    <lineage>
        <taxon>Bacteria</taxon>
        <taxon>Bacillati</taxon>
        <taxon>Bacillota</taxon>
        <taxon>Bacilli</taxon>
        <taxon>Bacillales</taxon>
        <taxon>Bacillaceae</taxon>
        <taxon>Bacillus</taxon>
    </lineage>
</organism>
<reference evidence="3" key="1">
    <citation type="journal article" date="2019" name="Int. J. Syst. Evol. Microbiol.">
        <title>The Global Catalogue of Microorganisms (GCM) 10K type strain sequencing project: providing services to taxonomists for standard genome sequencing and annotation.</title>
        <authorList>
            <consortium name="The Broad Institute Genomics Platform"/>
            <consortium name="The Broad Institute Genome Sequencing Center for Infectious Disease"/>
            <person name="Wu L."/>
            <person name="Ma J."/>
        </authorList>
    </citation>
    <scope>NUCLEOTIDE SEQUENCE [LARGE SCALE GENOMIC DNA]</scope>
    <source>
        <strain evidence="3">CCUG 49339</strain>
    </source>
</reference>
<comment type="caution">
    <text evidence="2">The sequence shown here is derived from an EMBL/GenBank/DDBJ whole genome shotgun (WGS) entry which is preliminary data.</text>
</comment>
<evidence type="ECO:0000256" key="1">
    <source>
        <dbReference type="SAM" id="MobiDB-lite"/>
    </source>
</evidence>
<gene>
    <name evidence="2" type="ORF">ACFSCX_16365</name>
</gene>
<evidence type="ECO:0000313" key="3">
    <source>
        <dbReference type="Proteomes" id="UP001597214"/>
    </source>
</evidence>
<keyword evidence="3" id="KW-1185">Reference proteome</keyword>
<proteinExistence type="predicted"/>
<evidence type="ECO:0000313" key="2">
    <source>
        <dbReference type="EMBL" id="MFD1738104.1"/>
    </source>
</evidence>
<evidence type="ECO:0008006" key="4">
    <source>
        <dbReference type="Google" id="ProtNLM"/>
    </source>
</evidence>
<name>A0ABW4LSI4_9BACI</name>
<dbReference type="RefSeq" id="WP_377929320.1">
    <property type="nucleotide sequence ID" value="NZ_JBHUEM010000033.1"/>
</dbReference>
<protein>
    <recommendedName>
        <fullName evidence="4">Lipoprotein</fullName>
    </recommendedName>
</protein>
<feature type="region of interest" description="Disordered" evidence="1">
    <location>
        <begin position="97"/>
        <end position="170"/>
    </location>
</feature>